<protein>
    <submittedName>
        <fullName evidence="3">Uncharacterized protein</fullName>
    </submittedName>
</protein>
<name>A0A4D4J5J0_9PSEU</name>
<comment type="caution">
    <text evidence="3">The sequence shown here is derived from an EMBL/GenBank/DDBJ whole genome shotgun (WGS) entry which is preliminary data.</text>
</comment>
<gene>
    <name evidence="3" type="ORF">GTS_16410</name>
</gene>
<sequence length="374" mass="40325">MRRSITPGSGVVVMADRDVSERKSAPGQAPRVSDLRVTLEPRAEQSPPSAGWGRPRVTDWQLAVESRARRIHGELAALEDVPGTEVERATAARALDVVDRILQERRRWWQSVAAWWSGWHIERAWRALHEAEVAVVSTDPHLAAHLPALRERVATYVHDDDRRRRALEELRPAEPPSRADRVVVADALCATFDASDDAHAGARALRNKLVITAAALVVLNTVLGVAGIVRPGMVPMCVQVQQTQRVICPAGPAPGPVDVWLVQMLGAFGALVAGVILLIRRRPSLSPYVLIGYQALIKVLLGAGLAVVGVLGLGAGVTDGLICVTSQAGLLLWSVLLGYSQQVGTRLLDNYADQVMDQVRPLPDTSAAAPGTVR</sequence>
<feature type="transmembrane region" description="Helical" evidence="2">
    <location>
        <begin position="291"/>
        <end position="313"/>
    </location>
</feature>
<evidence type="ECO:0000313" key="3">
    <source>
        <dbReference type="EMBL" id="GDY30008.1"/>
    </source>
</evidence>
<evidence type="ECO:0000256" key="2">
    <source>
        <dbReference type="SAM" id="Phobius"/>
    </source>
</evidence>
<accession>A0A4D4J5J0</accession>
<keyword evidence="2" id="KW-0812">Transmembrane</keyword>
<feature type="region of interest" description="Disordered" evidence="1">
    <location>
        <begin position="1"/>
        <end position="55"/>
    </location>
</feature>
<feature type="compositionally biased region" description="Basic and acidic residues" evidence="1">
    <location>
        <begin position="33"/>
        <end position="43"/>
    </location>
</feature>
<feature type="transmembrane region" description="Helical" evidence="2">
    <location>
        <begin position="259"/>
        <end position="279"/>
    </location>
</feature>
<keyword evidence="2" id="KW-0472">Membrane</keyword>
<proteinExistence type="predicted"/>
<dbReference type="EMBL" id="BJFL01000005">
    <property type="protein sequence ID" value="GDY30008.1"/>
    <property type="molecule type" value="Genomic_DNA"/>
</dbReference>
<reference evidence="4" key="1">
    <citation type="submission" date="2019-04" db="EMBL/GenBank/DDBJ databases">
        <title>Draft genome sequence of Pseudonocardiaceae bacterium SL3-2-4.</title>
        <authorList>
            <person name="Ningsih F."/>
            <person name="Yokota A."/>
            <person name="Sakai Y."/>
            <person name="Nanatani K."/>
            <person name="Yabe S."/>
            <person name="Oetari A."/>
            <person name="Sjamsuridzal W."/>
        </authorList>
    </citation>
    <scope>NUCLEOTIDE SEQUENCE [LARGE SCALE GENOMIC DNA]</scope>
    <source>
        <strain evidence="4">SL3-2-4</strain>
    </source>
</reference>
<dbReference type="Proteomes" id="UP000298860">
    <property type="component" value="Unassembled WGS sequence"/>
</dbReference>
<keyword evidence="2" id="KW-1133">Transmembrane helix</keyword>
<dbReference type="AlphaFoldDB" id="A0A4D4J5J0"/>
<feature type="compositionally biased region" description="Basic and acidic residues" evidence="1">
    <location>
        <begin position="15"/>
        <end position="24"/>
    </location>
</feature>
<evidence type="ECO:0000313" key="4">
    <source>
        <dbReference type="Proteomes" id="UP000298860"/>
    </source>
</evidence>
<keyword evidence="4" id="KW-1185">Reference proteome</keyword>
<evidence type="ECO:0000256" key="1">
    <source>
        <dbReference type="SAM" id="MobiDB-lite"/>
    </source>
</evidence>
<feature type="transmembrane region" description="Helical" evidence="2">
    <location>
        <begin position="319"/>
        <end position="339"/>
    </location>
</feature>
<organism evidence="3 4">
    <name type="scientific">Gandjariella thermophila</name>
    <dbReference type="NCBI Taxonomy" id="1931992"/>
    <lineage>
        <taxon>Bacteria</taxon>
        <taxon>Bacillati</taxon>
        <taxon>Actinomycetota</taxon>
        <taxon>Actinomycetes</taxon>
        <taxon>Pseudonocardiales</taxon>
        <taxon>Pseudonocardiaceae</taxon>
        <taxon>Gandjariella</taxon>
    </lineage>
</organism>
<feature type="transmembrane region" description="Helical" evidence="2">
    <location>
        <begin position="209"/>
        <end position="229"/>
    </location>
</feature>